<dbReference type="AlphaFoldDB" id="D8U8U0"/>
<sequence length="156" mass="17322">MLLVFAGFQVLGVVDIALCEEARQNLPDNPEVQAFTQCARGSRNLSASCCRKLLPFVRYYDCLDEPIYRAAAEGYLRGVTTVQTILDQTGAIHPTNRHGRTSCESAESFIDVGEGEVNSISSQHVGNYFGGWREHAEHGNMREHAEHVLWAAAVWL</sequence>
<name>D8U8U0_VOLCA</name>
<dbReference type="EMBL" id="GL378369">
    <property type="protein sequence ID" value="EFJ43806.1"/>
    <property type="molecule type" value="Genomic_DNA"/>
</dbReference>
<dbReference type="KEGG" id="vcn:VOLCADRAFT_95954"/>
<gene>
    <name evidence="2" type="ORF">VOLCADRAFT_95954</name>
</gene>
<evidence type="ECO:0000256" key="1">
    <source>
        <dbReference type="SAM" id="SignalP"/>
    </source>
</evidence>
<proteinExistence type="predicted"/>
<keyword evidence="3" id="KW-1185">Reference proteome</keyword>
<feature type="chain" id="PRO_5003124265" evidence="1">
    <location>
        <begin position="20"/>
        <end position="156"/>
    </location>
</feature>
<keyword evidence="1" id="KW-0732">Signal</keyword>
<dbReference type="GeneID" id="9621931"/>
<evidence type="ECO:0000313" key="3">
    <source>
        <dbReference type="Proteomes" id="UP000001058"/>
    </source>
</evidence>
<dbReference type="RefSeq" id="XP_002955052.1">
    <property type="nucleotide sequence ID" value="XM_002955006.1"/>
</dbReference>
<feature type="signal peptide" evidence="1">
    <location>
        <begin position="1"/>
        <end position="19"/>
    </location>
</feature>
<accession>D8U8U0</accession>
<dbReference type="Proteomes" id="UP000001058">
    <property type="component" value="Unassembled WGS sequence"/>
</dbReference>
<evidence type="ECO:0000313" key="2">
    <source>
        <dbReference type="EMBL" id="EFJ43806.1"/>
    </source>
</evidence>
<protein>
    <submittedName>
        <fullName evidence="2">Uncharacterized protein</fullName>
    </submittedName>
</protein>
<organism evidence="3">
    <name type="scientific">Volvox carteri f. nagariensis</name>
    <dbReference type="NCBI Taxonomy" id="3068"/>
    <lineage>
        <taxon>Eukaryota</taxon>
        <taxon>Viridiplantae</taxon>
        <taxon>Chlorophyta</taxon>
        <taxon>core chlorophytes</taxon>
        <taxon>Chlorophyceae</taxon>
        <taxon>CS clade</taxon>
        <taxon>Chlamydomonadales</taxon>
        <taxon>Volvocaceae</taxon>
        <taxon>Volvox</taxon>
    </lineage>
</organism>
<reference evidence="2 3" key="1">
    <citation type="journal article" date="2010" name="Science">
        <title>Genomic analysis of organismal complexity in the multicellular green alga Volvox carteri.</title>
        <authorList>
            <person name="Prochnik S.E."/>
            <person name="Umen J."/>
            <person name="Nedelcu A.M."/>
            <person name="Hallmann A."/>
            <person name="Miller S.M."/>
            <person name="Nishii I."/>
            <person name="Ferris P."/>
            <person name="Kuo A."/>
            <person name="Mitros T."/>
            <person name="Fritz-Laylin L.K."/>
            <person name="Hellsten U."/>
            <person name="Chapman J."/>
            <person name="Simakov O."/>
            <person name="Rensing S.A."/>
            <person name="Terry A."/>
            <person name="Pangilinan J."/>
            <person name="Kapitonov V."/>
            <person name="Jurka J."/>
            <person name="Salamov A."/>
            <person name="Shapiro H."/>
            <person name="Schmutz J."/>
            <person name="Grimwood J."/>
            <person name="Lindquist E."/>
            <person name="Lucas S."/>
            <person name="Grigoriev I.V."/>
            <person name="Schmitt R."/>
            <person name="Kirk D."/>
            <person name="Rokhsar D.S."/>
        </authorList>
    </citation>
    <scope>NUCLEOTIDE SEQUENCE [LARGE SCALE GENOMIC DNA]</scope>
    <source>
        <strain evidence="3">f. Nagariensis / Eve</strain>
    </source>
</reference>
<dbReference type="InParanoid" id="D8U8U0"/>